<evidence type="ECO:0000313" key="3">
    <source>
        <dbReference type="Proteomes" id="UP001630127"/>
    </source>
</evidence>
<dbReference type="SUPFAM" id="SSF52777">
    <property type="entry name" value="CoA-dependent acyltransferases"/>
    <property type="match status" value="1"/>
</dbReference>
<dbReference type="InterPro" id="IPR023213">
    <property type="entry name" value="CAT-like_dom_sf"/>
</dbReference>
<gene>
    <name evidence="2" type="ORF">ACH5RR_006546</name>
</gene>
<dbReference type="GO" id="GO:0016740">
    <property type="term" value="F:transferase activity"/>
    <property type="evidence" value="ECO:0007669"/>
    <property type="project" value="UniProtKB-KW"/>
</dbReference>
<dbReference type="PANTHER" id="PTHR31896:SF64">
    <property type="entry name" value="TRICHOTHECENE 3-O-ACETYLTRANSFERASE"/>
    <property type="match status" value="1"/>
</dbReference>
<evidence type="ECO:0000313" key="2">
    <source>
        <dbReference type="EMBL" id="KAL3533025.1"/>
    </source>
</evidence>
<dbReference type="AlphaFoldDB" id="A0ABD3APA9"/>
<reference evidence="2 3" key="1">
    <citation type="submission" date="2024-11" db="EMBL/GenBank/DDBJ databases">
        <title>A near-complete genome assembly of Cinchona calisaya.</title>
        <authorList>
            <person name="Lian D.C."/>
            <person name="Zhao X.W."/>
            <person name="Wei L."/>
        </authorList>
    </citation>
    <scope>NUCLEOTIDE SEQUENCE [LARGE SCALE GENOMIC DNA]</scope>
    <source>
        <tissue evidence="2">Nenye</tissue>
    </source>
</reference>
<dbReference type="EMBL" id="JBJUIK010000003">
    <property type="protein sequence ID" value="KAL3533025.1"/>
    <property type="molecule type" value="Genomic_DNA"/>
</dbReference>
<evidence type="ECO:0000256" key="1">
    <source>
        <dbReference type="ARBA" id="ARBA00022679"/>
    </source>
</evidence>
<dbReference type="Gene3D" id="3.30.559.10">
    <property type="entry name" value="Chloramphenicol acetyltransferase-like domain"/>
    <property type="match status" value="1"/>
</dbReference>
<dbReference type="PANTHER" id="PTHR31896">
    <property type="entry name" value="FAMILY REGULATORY PROTEIN, PUTATIVE (AFU_ORTHOLOGUE AFUA_3G14730)-RELATED"/>
    <property type="match status" value="1"/>
</dbReference>
<sequence length="148" mass="16668">MPKVSKEQVEKLKKTANNQRTFSRYEVVSAHLWKCISMARGLKPEQETVLYVHVDFRNRLKPPMPQNYFGNGVIAVPVRAIVGDIVSKSLGLVSSKIREAMENVKDEYVKSYLVCLKNVQDVSSSRPFYTVGSSQGLFFGNPNLTIIS</sequence>
<dbReference type="InterPro" id="IPR051283">
    <property type="entry name" value="Sec_Metabolite_Acyltrans"/>
</dbReference>
<keyword evidence="3" id="KW-1185">Reference proteome</keyword>
<dbReference type="Proteomes" id="UP001630127">
    <property type="component" value="Unassembled WGS sequence"/>
</dbReference>
<organism evidence="2 3">
    <name type="scientific">Cinchona calisaya</name>
    <dbReference type="NCBI Taxonomy" id="153742"/>
    <lineage>
        <taxon>Eukaryota</taxon>
        <taxon>Viridiplantae</taxon>
        <taxon>Streptophyta</taxon>
        <taxon>Embryophyta</taxon>
        <taxon>Tracheophyta</taxon>
        <taxon>Spermatophyta</taxon>
        <taxon>Magnoliopsida</taxon>
        <taxon>eudicotyledons</taxon>
        <taxon>Gunneridae</taxon>
        <taxon>Pentapetalae</taxon>
        <taxon>asterids</taxon>
        <taxon>lamiids</taxon>
        <taxon>Gentianales</taxon>
        <taxon>Rubiaceae</taxon>
        <taxon>Cinchonoideae</taxon>
        <taxon>Cinchoneae</taxon>
        <taxon>Cinchona</taxon>
    </lineage>
</organism>
<protein>
    <submittedName>
        <fullName evidence="2">Uncharacterized protein</fullName>
    </submittedName>
</protein>
<accession>A0ABD3APA9</accession>
<dbReference type="Pfam" id="PF02458">
    <property type="entry name" value="Transferase"/>
    <property type="match status" value="1"/>
</dbReference>
<keyword evidence="1" id="KW-0808">Transferase</keyword>
<name>A0ABD3APA9_9GENT</name>
<comment type="caution">
    <text evidence="2">The sequence shown here is derived from an EMBL/GenBank/DDBJ whole genome shotgun (WGS) entry which is preliminary data.</text>
</comment>
<proteinExistence type="predicted"/>